<dbReference type="Pfam" id="PF02654">
    <property type="entry name" value="CobS"/>
    <property type="match status" value="1"/>
</dbReference>
<dbReference type="EC" id="2.7.8.26" evidence="5 19"/>
<comment type="similarity">
    <text evidence="4 19">Belongs to the CobS family.</text>
</comment>
<reference evidence="20 21" key="1">
    <citation type="submission" date="2016-10" db="EMBL/GenBank/DDBJ databases">
        <authorList>
            <person name="de Groot N.N."/>
        </authorList>
    </citation>
    <scope>NUCLEOTIDE SEQUENCE [LARGE SCALE GENOMIC DNA]</scope>
    <source>
        <strain evidence="21">KMM 9023,NRIC 0796,JCM 17311,KCTC 23692</strain>
    </source>
</reference>
<evidence type="ECO:0000256" key="14">
    <source>
        <dbReference type="ARBA" id="ARBA00025228"/>
    </source>
</evidence>
<dbReference type="PANTHER" id="PTHR34148">
    <property type="entry name" value="ADENOSYLCOBINAMIDE-GDP RIBAZOLETRANSFERASE"/>
    <property type="match status" value="1"/>
</dbReference>
<evidence type="ECO:0000256" key="2">
    <source>
        <dbReference type="ARBA" id="ARBA00004651"/>
    </source>
</evidence>
<comment type="subcellular location">
    <subcellularLocation>
        <location evidence="2 19">Cell membrane</location>
        <topology evidence="2 19">Multi-pass membrane protein</topology>
    </subcellularLocation>
</comment>
<evidence type="ECO:0000256" key="9">
    <source>
        <dbReference type="ARBA" id="ARBA00022679"/>
    </source>
</evidence>
<evidence type="ECO:0000256" key="12">
    <source>
        <dbReference type="ARBA" id="ARBA00022989"/>
    </source>
</evidence>
<evidence type="ECO:0000313" key="21">
    <source>
        <dbReference type="Proteomes" id="UP000199302"/>
    </source>
</evidence>
<dbReference type="HAMAP" id="MF_00719">
    <property type="entry name" value="CobS"/>
    <property type="match status" value="1"/>
</dbReference>
<dbReference type="GO" id="GO:0005886">
    <property type="term" value="C:plasma membrane"/>
    <property type="evidence" value="ECO:0007669"/>
    <property type="project" value="UniProtKB-SubCell"/>
</dbReference>
<evidence type="ECO:0000256" key="13">
    <source>
        <dbReference type="ARBA" id="ARBA00023136"/>
    </source>
</evidence>
<gene>
    <name evidence="19" type="primary">cobS</name>
    <name evidence="20" type="ORF">SAMN04515673_11355</name>
</gene>
<evidence type="ECO:0000256" key="15">
    <source>
        <dbReference type="ARBA" id="ARBA00032605"/>
    </source>
</evidence>
<keyword evidence="7 19" id="KW-1003">Cell membrane</keyword>
<evidence type="ECO:0000256" key="18">
    <source>
        <dbReference type="ARBA" id="ARBA00049504"/>
    </source>
</evidence>
<comment type="catalytic activity">
    <reaction evidence="17 19">
        <text>alpha-ribazole + adenosylcob(III)inamide-GDP = adenosylcob(III)alamin + GMP + H(+)</text>
        <dbReference type="Rhea" id="RHEA:16049"/>
        <dbReference type="ChEBI" id="CHEBI:10329"/>
        <dbReference type="ChEBI" id="CHEBI:15378"/>
        <dbReference type="ChEBI" id="CHEBI:18408"/>
        <dbReference type="ChEBI" id="CHEBI:58115"/>
        <dbReference type="ChEBI" id="CHEBI:60487"/>
        <dbReference type="EC" id="2.7.8.26"/>
    </reaction>
</comment>
<dbReference type="STRING" id="871652.SAMN04515673_11355"/>
<evidence type="ECO:0000256" key="19">
    <source>
        <dbReference type="HAMAP-Rule" id="MF_00719"/>
    </source>
</evidence>
<feature type="transmembrane region" description="Helical" evidence="19">
    <location>
        <begin position="182"/>
        <end position="212"/>
    </location>
</feature>
<protein>
    <recommendedName>
        <fullName evidence="6 19">Adenosylcobinamide-GDP ribazoletransferase</fullName>
        <ecNumber evidence="5 19">2.7.8.26</ecNumber>
    </recommendedName>
    <alternativeName>
        <fullName evidence="16 19">Cobalamin synthase</fullName>
    </alternativeName>
    <alternativeName>
        <fullName evidence="15 19">Cobalamin-5'-phosphate synthase</fullName>
    </alternativeName>
</protein>
<dbReference type="EMBL" id="FOYI01000013">
    <property type="protein sequence ID" value="SFR18144.1"/>
    <property type="molecule type" value="Genomic_DNA"/>
</dbReference>
<keyword evidence="13 19" id="KW-0472">Membrane</keyword>
<dbReference type="GO" id="GO:0009236">
    <property type="term" value="P:cobalamin biosynthetic process"/>
    <property type="evidence" value="ECO:0007669"/>
    <property type="project" value="UniProtKB-UniRule"/>
</dbReference>
<evidence type="ECO:0000256" key="11">
    <source>
        <dbReference type="ARBA" id="ARBA00022842"/>
    </source>
</evidence>
<keyword evidence="12 19" id="KW-1133">Transmembrane helix</keyword>
<comment type="catalytic activity">
    <reaction evidence="18 19">
        <text>alpha-ribazole 5'-phosphate + adenosylcob(III)inamide-GDP = adenosylcob(III)alamin 5'-phosphate + GMP + H(+)</text>
        <dbReference type="Rhea" id="RHEA:23560"/>
        <dbReference type="ChEBI" id="CHEBI:15378"/>
        <dbReference type="ChEBI" id="CHEBI:57918"/>
        <dbReference type="ChEBI" id="CHEBI:58115"/>
        <dbReference type="ChEBI" id="CHEBI:60487"/>
        <dbReference type="ChEBI" id="CHEBI:60493"/>
        <dbReference type="EC" id="2.7.8.26"/>
    </reaction>
</comment>
<comment type="cofactor">
    <cofactor evidence="1 19">
        <name>Mg(2+)</name>
        <dbReference type="ChEBI" id="CHEBI:18420"/>
    </cofactor>
</comment>
<keyword evidence="10 19" id="KW-0812">Transmembrane</keyword>
<evidence type="ECO:0000256" key="7">
    <source>
        <dbReference type="ARBA" id="ARBA00022475"/>
    </source>
</evidence>
<proteinExistence type="inferred from homology"/>
<evidence type="ECO:0000256" key="8">
    <source>
        <dbReference type="ARBA" id="ARBA00022573"/>
    </source>
</evidence>
<dbReference type="GO" id="GO:0051073">
    <property type="term" value="F:adenosylcobinamide-GDP ribazoletransferase activity"/>
    <property type="evidence" value="ECO:0007669"/>
    <property type="project" value="UniProtKB-UniRule"/>
</dbReference>
<feature type="transmembrane region" description="Helical" evidence="19">
    <location>
        <begin position="39"/>
        <end position="60"/>
    </location>
</feature>
<dbReference type="RefSeq" id="WP_092082165.1">
    <property type="nucleotide sequence ID" value="NZ_FOYI01000013.1"/>
</dbReference>
<dbReference type="UniPathway" id="UPA00148">
    <property type="reaction ID" value="UER00238"/>
</dbReference>
<evidence type="ECO:0000256" key="17">
    <source>
        <dbReference type="ARBA" id="ARBA00048623"/>
    </source>
</evidence>
<accession>A0A1I6EK63</accession>
<evidence type="ECO:0000256" key="5">
    <source>
        <dbReference type="ARBA" id="ARBA00013200"/>
    </source>
</evidence>
<dbReference type="PANTHER" id="PTHR34148:SF1">
    <property type="entry name" value="ADENOSYLCOBINAMIDE-GDP RIBAZOLETRANSFERASE"/>
    <property type="match status" value="1"/>
</dbReference>
<comment type="pathway">
    <text evidence="3 19">Cofactor biosynthesis; adenosylcobalamin biosynthesis; adenosylcobalamin from cob(II)yrinate a,c-diamide: step 7/7.</text>
</comment>
<keyword evidence="8 19" id="KW-0169">Cobalamin biosynthesis</keyword>
<evidence type="ECO:0000256" key="16">
    <source>
        <dbReference type="ARBA" id="ARBA00032853"/>
    </source>
</evidence>
<organism evidence="20 21">
    <name type="scientific">Poseidonocella sedimentorum</name>
    <dbReference type="NCBI Taxonomy" id="871652"/>
    <lineage>
        <taxon>Bacteria</taxon>
        <taxon>Pseudomonadati</taxon>
        <taxon>Pseudomonadota</taxon>
        <taxon>Alphaproteobacteria</taxon>
        <taxon>Rhodobacterales</taxon>
        <taxon>Roseobacteraceae</taxon>
        <taxon>Poseidonocella</taxon>
    </lineage>
</organism>
<dbReference type="InterPro" id="IPR003805">
    <property type="entry name" value="CobS"/>
</dbReference>
<keyword evidence="9 19" id="KW-0808">Transferase</keyword>
<feature type="transmembrane region" description="Helical" evidence="19">
    <location>
        <begin position="113"/>
        <end position="135"/>
    </location>
</feature>
<evidence type="ECO:0000313" key="20">
    <source>
        <dbReference type="EMBL" id="SFR18144.1"/>
    </source>
</evidence>
<dbReference type="OrthoDB" id="9794626at2"/>
<dbReference type="AlphaFoldDB" id="A0A1I6EK63"/>
<dbReference type="NCBIfam" id="TIGR00317">
    <property type="entry name" value="cobS"/>
    <property type="match status" value="1"/>
</dbReference>
<comment type="function">
    <text evidence="14 19">Joins adenosylcobinamide-GDP and alpha-ribazole to generate adenosylcobalamin (Ado-cobalamin). Also synthesizes adenosylcobalamin 5'-phosphate from adenosylcobinamide-GDP and alpha-ribazole 5'-phosphate.</text>
</comment>
<sequence>MSALRQRVAELRLALMLLTRLPSGQLAEPAPSLAAARWAYPLAGLVVGLGTWAGFALMLALGGTPGMAALAALLAGALLTGGLHHDGLADFADGIGGGRDRAHCLEIMRDSRIGSYGVLALVLVLALMGTSIAALGDRATIAPFLALACASRLFMLGAMTWLPPARADGLGHSAAGSGARALLPGLALCALLILFAGPAMVAALAPMALIVFTTARLARRRIGGQTGDVLGAVQLLTECGGWVALALML</sequence>
<evidence type="ECO:0000256" key="10">
    <source>
        <dbReference type="ARBA" id="ARBA00022692"/>
    </source>
</evidence>
<keyword evidence="21" id="KW-1185">Reference proteome</keyword>
<evidence type="ECO:0000256" key="4">
    <source>
        <dbReference type="ARBA" id="ARBA00010561"/>
    </source>
</evidence>
<evidence type="ECO:0000256" key="1">
    <source>
        <dbReference type="ARBA" id="ARBA00001946"/>
    </source>
</evidence>
<name>A0A1I6EK63_9RHOB</name>
<dbReference type="Proteomes" id="UP000199302">
    <property type="component" value="Unassembled WGS sequence"/>
</dbReference>
<dbReference type="GO" id="GO:0008818">
    <property type="term" value="F:cobalamin 5'-phosphate synthase activity"/>
    <property type="evidence" value="ECO:0007669"/>
    <property type="project" value="UniProtKB-UniRule"/>
</dbReference>
<evidence type="ECO:0000256" key="6">
    <source>
        <dbReference type="ARBA" id="ARBA00015850"/>
    </source>
</evidence>
<keyword evidence="11 19" id="KW-0460">Magnesium</keyword>
<evidence type="ECO:0000256" key="3">
    <source>
        <dbReference type="ARBA" id="ARBA00004663"/>
    </source>
</evidence>
<feature type="transmembrane region" description="Helical" evidence="19">
    <location>
        <begin position="142"/>
        <end position="162"/>
    </location>
</feature>